<name>A0A834XPZ3_APHGI</name>
<dbReference type="EMBL" id="JACMRX010000005">
    <property type="protein sequence ID" value="KAF7989512.1"/>
    <property type="molecule type" value="Genomic_DNA"/>
</dbReference>
<evidence type="ECO:0000313" key="3">
    <source>
        <dbReference type="Proteomes" id="UP000639338"/>
    </source>
</evidence>
<dbReference type="AlphaFoldDB" id="A0A834XPZ3"/>
<dbReference type="PANTHER" id="PTHR47890:SF1">
    <property type="entry name" value="LD24308P"/>
    <property type="match status" value="1"/>
</dbReference>
<sequence>MFKVKIIFLISLKLCYCNLIYHYENGYHYPTTINYYPKILFNINYSKIHITNYEKSIIEQTNKHTDVCNNLLFNVLSSVAENLNDQDSQNYLDLQSSIFFMNKLYTKNFTEFIINNSNTSAKIITGDVKFSLNKIYSFVTEKSDDTLFNVDGLFNTILNIDKKNKEKKNCDVLMTIEQQLYNVYNCLSLTILNMYSMAFYKNSPSVEKKKILKRKLGLLAKESLPVIVKLPSQNLYKCDPKEFQEGINFIELKNFITTHVIGKDIMKNKNICDDSSSCSDYSKVLSPFVLNNSPHQCQGYLRNCWKVSINDICLSENQSNRRYQAFKNDDGQSIGSWTNKCQGNNIVSYEEISKNKKYFLTPSAGVFSANYEAEKCDICACYCDNEFNINSINKFSLQEVRAKHDQGVVTGIKFDIDGDTIVLKIRVGIFINGTVDANQQSWDSNYVSTFNPGTLPPYSLNSTDQQYSSHKNNHPYKTVRLDYNWRNMYLDNLVAPPGKLIQGVKFIECSDGISIGILATSINEENLQLIPDTAEWWSISNCFLASISKPRMALSIPNSADVPTKLKTPNNIVNKKNSYVTFEISDWQLDASQTIIPFIDAQPVITSPSVPLSGITIHYKTQDKSGGFIGLQIQPFNPSYFMDEDILSNNIDKLLNGKKIINDEE</sequence>
<protein>
    <recommendedName>
        <fullName evidence="4">Venom protein</fullName>
    </recommendedName>
</protein>
<evidence type="ECO:0000256" key="1">
    <source>
        <dbReference type="SAM" id="SignalP"/>
    </source>
</evidence>
<proteinExistence type="predicted"/>
<comment type="caution">
    <text evidence="2">The sequence shown here is derived from an EMBL/GenBank/DDBJ whole genome shotgun (WGS) entry which is preliminary data.</text>
</comment>
<dbReference type="Proteomes" id="UP000639338">
    <property type="component" value="Unassembled WGS sequence"/>
</dbReference>
<feature type="chain" id="PRO_5032660880" description="Venom protein" evidence="1">
    <location>
        <begin position="18"/>
        <end position="665"/>
    </location>
</feature>
<feature type="signal peptide" evidence="1">
    <location>
        <begin position="1"/>
        <end position="17"/>
    </location>
</feature>
<evidence type="ECO:0000313" key="2">
    <source>
        <dbReference type="EMBL" id="KAF7989512.1"/>
    </source>
</evidence>
<dbReference type="InterPro" id="IPR032062">
    <property type="entry name" value="DUF4803"/>
</dbReference>
<keyword evidence="1" id="KW-0732">Signal</keyword>
<reference evidence="2 3" key="1">
    <citation type="submission" date="2020-08" db="EMBL/GenBank/DDBJ databases">
        <title>Aphidius gifuensis genome sequencing and assembly.</title>
        <authorList>
            <person name="Du Z."/>
        </authorList>
    </citation>
    <scope>NUCLEOTIDE SEQUENCE [LARGE SCALE GENOMIC DNA]</scope>
    <source>
        <strain evidence="2">YNYX2018</strain>
        <tissue evidence="2">Adults</tissue>
    </source>
</reference>
<evidence type="ECO:0008006" key="4">
    <source>
        <dbReference type="Google" id="ProtNLM"/>
    </source>
</evidence>
<dbReference type="OrthoDB" id="7695312at2759"/>
<accession>A0A834XPZ3</accession>
<keyword evidence="3" id="KW-1185">Reference proteome</keyword>
<organism evidence="2 3">
    <name type="scientific">Aphidius gifuensis</name>
    <name type="common">Parasitoid wasp</name>
    <dbReference type="NCBI Taxonomy" id="684658"/>
    <lineage>
        <taxon>Eukaryota</taxon>
        <taxon>Metazoa</taxon>
        <taxon>Ecdysozoa</taxon>
        <taxon>Arthropoda</taxon>
        <taxon>Hexapoda</taxon>
        <taxon>Insecta</taxon>
        <taxon>Pterygota</taxon>
        <taxon>Neoptera</taxon>
        <taxon>Endopterygota</taxon>
        <taxon>Hymenoptera</taxon>
        <taxon>Apocrita</taxon>
        <taxon>Ichneumonoidea</taxon>
        <taxon>Braconidae</taxon>
        <taxon>Aphidiinae</taxon>
        <taxon>Aphidius</taxon>
    </lineage>
</organism>
<gene>
    <name evidence="2" type="ORF">HCN44_008186</name>
</gene>
<dbReference type="Pfam" id="PF16061">
    <property type="entry name" value="DUF4803"/>
    <property type="match status" value="1"/>
</dbReference>
<dbReference type="PANTHER" id="PTHR47890">
    <property type="entry name" value="LD24308P"/>
    <property type="match status" value="1"/>
</dbReference>